<accession>A0ABP7A821</accession>
<evidence type="ECO:0000256" key="1">
    <source>
        <dbReference type="SAM" id="MobiDB-lite"/>
    </source>
</evidence>
<evidence type="ECO:0000313" key="2">
    <source>
        <dbReference type="EMBL" id="GAA3626673.1"/>
    </source>
</evidence>
<gene>
    <name evidence="2" type="ORF">GCM10022419_135150</name>
</gene>
<comment type="caution">
    <text evidence="2">The sequence shown here is derived from an EMBL/GenBank/DDBJ whole genome shotgun (WGS) entry which is preliminary data.</text>
</comment>
<evidence type="ECO:0000313" key="3">
    <source>
        <dbReference type="Proteomes" id="UP001500630"/>
    </source>
</evidence>
<protein>
    <submittedName>
        <fullName evidence="2">Uncharacterized protein</fullName>
    </submittedName>
</protein>
<sequence length="88" mass="9519">MDSVRSRGGLSPHLRGRLRDSGPPSPAKVASGASEENPGLCYVEEPHQGSGMVDHLRGWYRGKKLIAFTLEPYHEVDADAFRAASPST</sequence>
<keyword evidence="3" id="KW-1185">Reference proteome</keyword>
<dbReference type="Proteomes" id="UP001500630">
    <property type="component" value="Unassembled WGS sequence"/>
</dbReference>
<proteinExistence type="predicted"/>
<feature type="region of interest" description="Disordered" evidence="1">
    <location>
        <begin position="1"/>
        <end position="47"/>
    </location>
</feature>
<reference evidence="3" key="1">
    <citation type="journal article" date="2019" name="Int. J. Syst. Evol. Microbiol.">
        <title>The Global Catalogue of Microorganisms (GCM) 10K type strain sequencing project: providing services to taxonomists for standard genome sequencing and annotation.</title>
        <authorList>
            <consortium name="The Broad Institute Genomics Platform"/>
            <consortium name="The Broad Institute Genome Sequencing Center for Infectious Disease"/>
            <person name="Wu L."/>
            <person name="Ma J."/>
        </authorList>
    </citation>
    <scope>NUCLEOTIDE SEQUENCE [LARGE SCALE GENOMIC DNA]</scope>
    <source>
        <strain evidence="3">JCM 17326</strain>
    </source>
</reference>
<organism evidence="2 3">
    <name type="scientific">Nonomuraea rosea</name>
    <dbReference type="NCBI Taxonomy" id="638574"/>
    <lineage>
        <taxon>Bacteria</taxon>
        <taxon>Bacillati</taxon>
        <taxon>Actinomycetota</taxon>
        <taxon>Actinomycetes</taxon>
        <taxon>Streptosporangiales</taxon>
        <taxon>Streptosporangiaceae</taxon>
        <taxon>Nonomuraea</taxon>
    </lineage>
</organism>
<dbReference type="EMBL" id="BAABDQ010000087">
    <property type="protein sequence ID" value="GAA3626673.1"/>
    <property type="molecule type" value="Genomic_DNA"/>
</dbReference>
<name>A0ABP7A821_9ACTN</name>